<dbReference type="GO" id="GO:0019740">
    <property type="term" value="P:nitrogen utilization"/>
    <property type="evidence" value="ECO:0007669"/>
    <property type="project" value="TreeGrafter"/>
</dbReference>
<feature type="binding site" evidence="6">
    <location>
        <position position="363"/>
    </location>
    <ligand>
        <name>ATP</name>
        <dbReference type="ChEBI" id="CHEBI:30616"/>
    </ligand>
</feature>
<comment type="cofactor">
    <cofactor evidence="7">
        <name>Mg(2+)</name>
        <dbReference type="ChEBI" id="CHEBI:18420"/>
    </cofactor>
    <text evidence="7">Binds 2 Mg(2+) ions per subunit.</text>
</comment>
<evidence type="ECO:0000256" key="8">
    <source>
        <dbReference type="PROSITE-ProRule" id="PRU01330"/>
    </source>
</evidence>
<feature type="binding site" evidence="5">
    <location>
        <position position="331"/>
    </location>
    <ligand>
        <name>L-glutamate</name>
        <dbReference type="ChEBI" id="CHEBI:29985"/>
    </ligand>
</feature>
<dbReference type="NCBIfam" id="TIGR00653">
    <property type="entry name" value="GlnA"/>
    <property type="match status" value="1"/>
</dbReference>
<reference evidence="12" key="1">
    <citation type="submission" date="2021-05" db="EMBL/GenBank/DDBJ databases">
        <title>Energy efficiency and biological interactions define the core microbiome of deep oligotrophic groundwater.</title>
        <authorList>
            <person name="Mehrshad M."/>
            <person name="Lopez-Fernandez M."/>
            <person name="Bell E."/>
            <person name="Bernier-Latmani R."/>
            <person name="Bertilsson S."/>
            <person name="Dopson M."/>
        </authorList>
    </citation>
    <scope>NUCLEOTIDE SEQUENCE</scope>
    <source>
        <strain evidence="12">Modern_marine.mb.64</strain>
    </source>
</reference>
<keyword evidence="7" id="KW-0479">Metal-binding</keyword>
<protein>
    <submittedName>
        <fullName evidence="12">Type I glutamate--ammonia ligase</fullName>
        <ecNumber evidence="12">6.3.1.2</ecNumber>
    </submittedName>
</protein>
<evidence type="ECO:0000256" key="6">
    <source>
        <dbReference type="PIRSR" id="PIRSR604809-2"/>
    </source>
</evidence>
<dbReference type="Gene3D" id="3.30.590.10">
    <property type="entry name" value="Glutamine synthetase/guanido kinase, catalytic domain"/>
    <property type="match status" value="1"/>
</dbReference>
<dbReference type="Proteomes" id="UP000777784">
    <property type="component" value="Unassembled WGS sequence"/>
</dbReference>
<evidence type="ECO:0000256" key="3">
    <source>
        <dbReference type="ARBA" id="ARBA00022741"/>
    </source>
</evidence>
<feature type="binding site" evidence="7">
    <location>
        <position position="278"/>
    </location>
    <ligand>
        <name>Mg(2+)</name>
        <dbReference type="ChEBI" id="CHEBI:18420"/>
        <label>1</label>
    </ligand>
</feature>
<dbReference type="GO" id="GO:0004356">
    <property type="term" value="F:glutamine synthetase activity"/>
    <property type="evidence" value="ECO:0007669"/>
    <property type="project" value="UniProtKB-EC"/>
</dbReference>
<feature type="binding site" evidence="7">
    <location>
        <position position="229"/>
    </location>
    <ligand>
        <name>Mg(2+)</name>
        <dbReference type="ChEBI" id="CHEBI:18420"/>
        <label>1</label>
    </ligand>
</feature>
<feature type="binding site" evidence="5">
    <location>
        <position position="370"/>
    </location>
    <ligand>
        <name>L-glutamate</name>
        <dbReference type="ChEBI" id="CHEBI:29985"/>
    </ligand>
</feature>
<gene>
    <name evidence="12" type="primary">glnA</name>
    <name evidence="12" type="ORF">KJ970_03085</name>
</gene>
<dbReference type="Pfam" id="PF03951">
    <property type="entry name" value="Gln-synt_N"/>
    <property type="match status" value="1"/>
</dbReference>
<dbReference type="InterPro" id="IPR004809">
    <property type="entry name" value="Gln_synth_I"/>
</dbReference>
<comment type="similarity">
    <text evidence="1 8 9">Belongs to the glutamine synthetase family.</text>
</comment>
<feature type="domain" description="GS beta-grasp" evidence="10">
    <location>
        <begin position="20"/>
        <end position="104"/>
    </location>
</feature>
<keyword evidence="7" id="KW-0460">Magnesium</keyword>
<evidence type="ECO:0000256" key="7">
    <source>
        <dbReference type="PIRSR" id="PIRSR604809-3"/>
    </source>
</evidence>
<dbReference type="EMBL" id="JAHJDP010000019">
    <property type="protein sequence ID" value="MBU2689885.1"/>
    <property type="molecule type" value="Genomic_DNA"/>
</dbReference>
<dbReference type="InterPro" id="IPR008146">
    <property type="entry name" value="Gln_synth_cat_dom"/>
</dbReference>
<evidence type="ECO:0000256" key="2">
    <source>
        <dbReference type="ARBA" id="ARBA00022598"/>
    </source>
</evidence>
<feature type="binding site" evidence="7">
    <location>
        <position position="221"/>
    </location>
    <ligand>
        <name>Mg(2+)</name>
        <dbReference type="ChEBI" id="CHEBI:18420"/>
        <label>1</label>
    </ligand>
</feature>
<dbReference type="EC" id="6.3.1.2" evidence="12"/>
<dbReference type="InterPro" id="IPR008147">
    <property type="entry name" value="Gln_synt_N"/>
</dbReference>
<dbReference type="PROSITE" id="PS51987">
    <property type="entry name" value="GS_CATALYTIC"/>
    <property type="match status" value="1"/>
</dbReference>
<dbReference type="Gene3D" id="3.10.20.70">
    <property type="entry name" value="Glutamine synthetase, N-terminal domain"/>
    <property type="match status" value="1"/>
</dbReference>
<feature type="binding site" evidence="7">
    <location>
        <position position="139"/>
    </location>
    <ligand>
        <name>Mg(2+)</name>
        <dbReference type="ChEBI" id="CHEBI:18420"/>
        <label>1</label>
    </ligand>
</feature>
<evidence type="ECO:0000313" key="12">
    <source>
        <dbReference type="EMBL" id="MBU2689885.1"/>
    </source>
</evidence>
<feature type="binding site" evidence="6">
    <location>
        <position position="349"/>
    </location>
    <ligand>
        <name>ATP</name>
        <dbReference type="ChEBI" id="CHEBI:30616"/>
    </ligand>
</feature>
<dbReference type="PANTHER" id="PTHR43407">
    <property type="entry name" value="GLUTAMINE SYNTHETASE"/>
    <property type="match status" value="1"/>
</dbReference>
<feature type="binding site" evidence="7">
    <location>
        <position position="368"/>
    </location>
    <ligand>
        <name>Mg(2+)</name>
        <dbReference type="ChEBI" id="CHEBI:18420"/>
        <label>1</label>
    </ligand>
</feature>
<sequence>MSASVDQVARDRVFGLIRASGAQMVDIKFCGVLGRWRHITVPSDQFTDGIFQNGIPFDGSSIPGLTRVESSDLLLIPDAHTSFMDPFAQVPTLSLIADICSAETHEPFARDPRTVAHRAADYLSSLSLADAILMSPEFEFYVFEYVRYRNLPYAASYVVESAEAEWNTYREPAEGYQPTNINPRKGGYHALPPKDTMDGLRTEVCVRLKEAGLGIRYHHHEGGGPGQCEIEILATPLLKAADAVMLTKYFVHMTAHGHGRVATFMPKPIHEESGNGMHVHQHLVKDGKSLFYDPEGWAKLSKTALHYIGGLLEHGPALSAFVNPSTNSYKRLVPGYESPVHLTFGPGDRTAAVRIPATSNPEKSMRIEYRPPDATCNIYFALSAMLMAGLDGIRREIDPLKAGLAPAANGGNGTSSANGLPPTLKDALQALHDDHDFLLQGDVFSREFIEDWIELKTTREINEVARRPHPYEFFLYLDL</sequence>
<dbReference type="SUPFAM" id="SSF55931">
    <property type="entry name" value="Glutamine synthetase/guanido kinase"/>
    <property type="match status" value="1"/>
</dbReference>
<keyword evidence="3 6" id="KW-0547">Nucleotide-binding</keyword>
<dbReference type="PROSITE" id="PS00180">
    <property type="entry name" value="GLNA_1"/>
    <property type="match status" value="1"/>
</dbReference>
<feature type="binding site" evidence="5">
    <location>
        <position position="337"/>
    </location>
    <ligand>
        <name>L-glutamate</name>
        <dbReference type="ChEBI" id="CHEBI:29985"/>
    </ligand>
</feature>
<evidence type="ECO:0000259" key="10">
    <source>
        <dbReference type="PROSITE" id="PS51986"/>
    </source>
</evidence>
<proteinExistence type="inferred from homology"/>
<feature type="binding site" evidence="5">
    <location>
        <position position="349"/>
    </location>
    <ligand>
        <name>L-glutamate</name>
        <dbReference type="ChEBI" id="CHEBI:29985"/>
    </ligand>
</feature>
<dbReference type="InterPro" id="IPR036651">
    <property type="entry name" value="Gln_synt_N_sf"/>
</dbReference>
<organism evidence="12 13">
    <name type="scientific">Eiseniibacteriota bacterium</name>
    <dbReference type="NCBI Taxonomy" id="2212470"/>
    <lineage>
        <taxon>Bacteria</taxon>
        <taxon>Candidatus Eiseniibacteriota</taxon>
    </lineage>
</organism>
<dbReference type="GO" id="GO:0016020">
    <property type="term" value="C:membrane"/>
    <property type="evidence" value="ECO:0007669"/>
    <property type="project" value="TreeGrafter"/>
</dbReference>
<feature type="domain" description="GS catalytic" evidence="11">
    <location>
        <begin position="112"/>
        <end position="479"/>
    </location>
</feature>
<feature type="binding site" evidence="7">
    <location>
        <position position="137"/>
    </location>
    <ligand>
        <name>Mg(2+)</name>
        <dbReference type="ChEBI" id="CHEBI:18420"/>
        <label>1</label>
    </ligand>
</feature>
<dbReference type="GO" id="GO:0005737">
    <property type="term" value="C:cytoplasm"/>
    <property type="evidence" value="ECO:0007669"/>
    <property type="project" value="TreeGrafter"/>
</dbReference>
<evidence type="ECO:0000256" key="5">
    <source>
        <dbReference type="PIRSR" id="PIRSR604809-1"/>
    </source>
</evidence>
<evidence type="ECO:0000313" key="13">
    <source>
        <dbReference type="Proteomes" id="UP000777784"/>
    </source>
</evidence>
<evidence type="ECO:0000256" key="1">
    <source>
        <dbReference type="ARBA" id="ARBA00009897"/>
    </source>
</evidence>
<dbReference type="GO" id="GO:0046872">
    <property type="term" value="F:metal ion binding"/>
    <property type="evidence" value="ECO:0007669"/>
    <property type="project" value="UniProtKB-KW"/>
</dbReference>
<dbReference type="GO" id="GO:0006542">
    <property type="term" value="P:glutamine biosynthetic process"/>
    <property type="evidence" value="ECO:0007669"/>
    <property type="project" value="InterPro"/>
</dbReference>
<dbReference type="SMART" id="SM01230">
    <property type="entry name" value="Gln-synt_C"/>
    <property type="match status" value="1"/>
</dbReference>
<dbReference type="InterPro" id="IPR014746">
    <property type="entry name" value="Gln_synth/guanido_kin_cat_dom"/>
</dbReference>
<dbReference type="InterPro" id="IPR027302">
    <property type="entry name" value="Gln_synth_N_conserv_site"/>
</dbReference>
<evidence type="ECO:0000259" key="11">
    <source>
        <dbReference type="PROSITE" id="PS51987"/>
    </source>
</evidence>
<comment type="caution">
    <text evidence="12">The sequence shown here is derived from an EMBL/GenBank/DDBJ whole genome shotgun (WGS) entry which is preliminary data.</text>
</comment>
<dbReference type="AlphaFoldDB" id="A0A948RRY6"/>
<keyword evidence="2 12" id="KW-0436">Ligase</keyword>
<evidence type="ECO:0000256" key="9">
    <source>
        <dbReference type="RuleBase" id="RU000384"/>
    </source>
</evidence>
<accession>A0A948RRY6</accession>
<dbReference type="Pfam" id="PF00120">
    <property type="entry name" value="Gln-synt_C"/>
    <property type="match status" value="1"/>
</dbReference>
<dbReference type="PANTHER" id="PTHR43407:SF1">
    <property type="entry name" value="LENGSIN"/>
    <property type="match status" value="1"/>
</dbReference>
<dbReference type="SUPFAM" id="SSF54368">
    <property type="entry name" value="Glutamine synthetase, N-terminal domain"/>
    <property type="match status" value="1"/>
</dbReference>
<name>A0A948RRY6_UNCEI</name>
<dbReference type="PROSITE" id="PS51986">
    <property type="entry name" value="GS_BETA_GRASP"/>
    <property type="match status" value="1"/>
</dbReference>
<dbReference type="GO" id="GO:0005524">
    <property type="term" value="F:ATP binding"/>
    <property type="evidence" value="ECO:0007669"/>
    <property type="project" value="UniProtKB-KW"/>
</dbReference>
<evidence type="ECO:0000256" key="4">
    <source>
        <dbReference type="ARBA" id="ARBA00022840"/>
    </source>
</evidence>
<keyword evidence="4 6" id="KW-0067">ATP-binding</keyword>